<feature type="domain" description="HTH arsR-type" evidence="1">
    <location>
        <begin position="12"/>
        <end position="106"/>
    </location>
</feature>
<dbReference type="Proteomes" id="UP000274694">
    <property type="component" value="Unassembled WGS sequence"/>
</dbReference>
<dbReference type="CDD" id="cd00090">
    <property type="entry name" value="HTH_ARSR"/>
    <property type="match status" value="1"/>
</dbReference>
<dbReference type="InterPro" id="IPR036390">
    <property type="entry name" value="WH_DNA-bd_sf"/>
</dbReference>
<proteinExistence type="predicted"/>
<dbReference type="PROSITE" id="PS50987">
    <property type="entry name" value="HTH_ARSR_2"/>
    <property type="match status" value="1"/>
</dbReference>
<dbReference type="SUPFAM" id="SSF46785">
    <property type="entry name" value="Winged helix' DNA-binding domain"/>
    <property type="match status" value="1"/>
</dbReference>
<dbReference type="InterPro" id="IPR001845">
    <property type="entry name" value="HTH_ArsR_DNA-bd_dom"/>
</dbReference>
<name>A0ABX9Y804_MICCH</name>
<dbReference type="SMART" id="SM00418">
    <property type="entry name" value="HTH_ARSR"/>
    <property type="match status" value="1"/>
</dbReference>
<dbReference type="InterPro" id="IPR011991">
    <property type="entry name" value="ArsR-like_HTH"/>
</dbReference>
<dbReference type="NCBIfam" id="NF033788">
    <property type="entry name" value="HTH_metalloreg"/>
    <property type="match status" value="1"/>
</dbReference>
<gene>
    <name evidence="2" type="ORF">DLJ60_13860</name>
</gene>
<keyword evidence="3" id="KW-1185">Reference proteome</keyword>
<dbReference type="Gene3D" id="1.10.10.10">
    <property type="entry name" value="Winged helix-like DNA-binding domain superfamily/Winged helix DNA-binding domain"/>
    <property type="match status" value="1"/>
</dbReference>
<dbReference type="PANTHER" id="PTHR38600">
    <property type="entry name" value="TRANSCRIPTIONAL REGULATORY PROTEIN"/>
    <property type="match status" value="1"/>
</dbReference>
<evidence type="ECO:0000259" key="1">
    <source>
        <dbReference type="PROSITE" id="PS50987"/>
    </source>
</evidence>
<dbReference type="EMBL" id="QGTA01000182">
    <property type="protein sequence ID" value="RQW92723.1"/>
    <property type="molecule type" value="Genomic_DNA"/>
</dbReference>
<accession>A0ABX9Y804</accession>
<organism evidence="2 3">
    <name type="scientific">Micromonospora chalcea</name>
    <dbReference type="NCBI Taxonomy" id="1874"/>
    <lineage>
        <taxon>Bacteria</taxon>
        <taxon>Bacillati</taxon>
        <taxon>Actinomycetota</taxon>
        <taxon>Actinomycetes</taxon>
        <taxon>Micromonosporales</taxon>
        <taxon>Micromonosporaceae</taxon>
        <taxon>Micromonospora</taxon>
    </lineage>
</organism>
<evidence type="ECO:0000313" key="3">
    <source>
        <dbReference type="Proteomes" id="UP000274694"/>
    </source>
</evidence>
<sequence>MVNQGVQCCTVNHVVQQETLDRVFASLADPTRRDILIRLGTGPATISELTGPTGMSLTGMRKHVRALEDAGLVVTQKVGRSRQCRLSEAPLDTAMAWISFYRRLWARRLDGLDAYLTLTTEDRDHDAPDPPDPTASGHA</sequence>
<evidence type="ECO:0000313" key="2">
    <source>
        <dbReference type="EMBL" id="RQW92723.1"/>
    </source>
</evidence>
<protein>
    <submittedName>
        <fullName evidence="2">Transcriptional regulator</fullName>
    </submittedName>
</protein>
<dbReference type="InterPro" id="IPR036388">
    <property type="entry name" value="WH-like_DNA-bd_sf"/>
</dbReference>
<dbReference type="PANTHER" id="PTHR38600:SF2">
    <property type="entry name" value="SLL0088 PROTEIN"/>
    <property type="match status" value="1"/>
</dbReference>
<reference evidence="2 3" key="1">
    <citation type="submission" date="2018-05" db="EMBL/GenBank/DDBJ databases">
        <title>Micromonospora from Atacama Desert.</title>
        <authorList>
            <person name="Carro L."/>
            <person name="Goodfellow M."/>
            <person name="Klenk H.-P."/>
        </authorList>
    </citation>
    <scope>NUCLEOTIDE SEQUENCE [LARGE SCALE GENOMIC DNA]</scope>
    <source>
        <strain evidence="2 3">LB41</strain>
    </source>
</reference>
<dbReference type="Pfam" id="PF12840">
    <property type="entry name" value="HTH_20"/>
    <property type="match status" value="1"/>
</dbReference>
<comment type="caution">
    <text evidence="2">The sequence shown here is derived from an EMBL/GenBank/DDBJ whole genome shotgun (WGS) entry which is preliminary data.</text>
</comment>
<dbReference type="PRINTS" id="PR00778">
    <property type="entry name" value="HTHARSR"/>
</dbReference>